<gene>
    <name evidence="1" type="ORF">NG799_18300</name>
</gene>
<evidence type="ECO:0008006" key="3">
    <source>
        <dbReference type="Google" id="ProtNLM"/>
    </source>
</evidence>
<dbReference type="RefSeq" id="WP_368007799.1">
    <property type="nucleotide sequence ID" value="NZ_JAMXFF010000029.1"/>
</dbReference>
<organism evidence="1 2">
    <name type="scientific">Laspinema palackyanum D2a</name>
    <dbReference type="NCBI Taxonomy" id="2953684"/>
    <lineage>
        <taxon>Bacteria</taxon>
        <taxon>Bacillati</taxon>
        <taxon>Cyanobacteriota</taxon>
        <taxon>Cyanophyceae</taxon>
        <taxon>Oscillatoriophycideae</taxon>
        <taxon>Oscillatoriales</taxon>
        <taxon>Laspinemataceae</taxon>
        <taxon>Laspinema</taxon>
        <taxon>Laspinema palackyanum</taxon>
    </lineage>
</organism>
<accession>A0ABT2MWJ8</accession>
<keyword evidence="2" id="KW-1185">Reference proteome</keyword>
<reference evidence="1 2" key="1">
    <citation type="journal article" date="2022" name="Front. Microbiol.">
        <title>High genomic differentiation and limited gene flow indicate recent cryptic speciation within the genus Laspinema (cyanobacteria).</title>
        <authorList>
            <person name="Stanojkovic A."/>
            <person name="Skoupy S."/>
            <person name="Skaloud P."/>
            <person name="Dvorak P."/>
        </authorList>
    </citation>
    <scope>NUCLEOTIDE SEQUENCE [LARGE SCALE GENOMIC DNA]</scope>
    <source>
        <strain evidence="1 2">D2a</strain>
    </source>
</reference>
<dbReference type="Proteomes" id="UP001525890">
    <property type="component" value="Unassembled WGS sequence"/>
</dbReference>
<evidence type="ECO:0000313" key="2">
    <source>
        <dbReference type="Proteomes" id="UP001525890"/>
    </source>
</evidence>
<comment type="caution">
    <text evidence="1">The sequence shown here is derived from an EMBL/GenBank/DDBJ whole genome shotgun (WGS) entry which is preliminary data.</text>
</comment>
<proteinExistence type="predicted"/>
<sequence>MFVVTTSVVTACHGDRHDTHPCGLNRLFGDWMVCLQRGVTWREPSHAVTTEVVTTNIEPIGPKPALQITNNQHQTTQI</sequence>
<dbReference type="EMBL" id="JAMXFF010000029">
    <property type="protein sequence ID" value="MCT7968266.1"/>
    <property type="molecule type" value="Genomic_DNA"/>
</dbReference>
<evidence type="ECO:0000313" key="1">
    <source>
        <dbReference type="EMBL" id="MCT7968266.1"/>
    </source>
</evidence>
<name>A0ABT2MWJ8_9CYAN</name>
<protein>
    <recommendedName>
        <fullName evidence="3">Transposase</fullName>
    </recommendedName>
</protein>